<feature type="compositionally biased region" description="Basic residues" evidence="1">
    <location>
        <begin position="118"/>
        <end position="133"/>
    </location>
</feature>
<name>A0A4Q9M6Z9_9APHY</name>
<organism evidence="2">
    <name type="scientific">Dichomitus squalens</name>
    <dbReference type="NCBI Taxonomy" id="114155"/>
    <lineage>
        <taxon>Eukaryota</taxon>
        <taxon>Fungi</taxon>
        <taxon>Dikarya</taxon>
        <taxon>Basidiomycota</taxon>
        <taxon>Agaricomycotina</taxon>
        <taxon>Agaricomycetes</taxon>
        <taxon>Polyporales</taxon>
        <taxon>Polyporaceae</taxon>
        <taxon>Dichomitus</taxon>
    </lineage>
</organism>
<sequence>MNPRVGSPPRSTHSRVVAGEDCLLAQLCSIRSSFPGDLRRVQHVQNWEDMGSCPNGGRVPRPSATVGRFNRDPANPRYQLRLPTPAPSGAQKIAIHHVKRAHTGLGPMRLLSSEQDRRHARQSRRHYRTRSRGKMGCAEVNSEFHPQENLSLPWRKDHHHQSTRPSHSSTGIHAPWYRRF</sequence>
<evidence type="ECO:0000313" key="2">
    <source>
        <dbReference type="EMBL" id="TBU21411.1"/>
    </source>
</evidence>
<dbReference type="AlphaFoldDB" id="A0A4Q9M6Z9"/>
<proteinExistence type="predicted"/>
<evidence type="ECO:0000256" key="1">
    <source>
        <dbReference type="SAM" id="MobiDB-lite"/>
    </source>
</evidence>
<feature type="region of interest" description="Disordered" evidence="1">
    <location>
        <begin position="52"/>
        <end position="75"/>
    </location>
</feature>
<dbReference type="EMBL" id="ML143611">
    <property type="protein sequence ID" value="TBU21411.1"/>
    <property type="molecule type" value="Genomic_DNA"/>
</dbReference>
<accession>A0A4Q9M6Z9</accession>
<protein>
    <submittedName>
        <fullName evidence="2">Uncharacterized protein</fullName>
    </submittedName>
</protein>
<dbReference type="Proteomes" id="UP000292957">
    <property type="component" value="Unassembled WGS sequence"/>
</dbReference>
<gene>
    <name evidence="2" type="ORF">BD311DRAFT_237577</name>
</gene>
<feature type="region of interest" description="Disordered" evidence="1">
    <location>
        <begin position="113"/>
        <end position="180"/>
    </location>
</feature>
<reference evidence="2" key="1">
    <citation type="submission" date="2019-01" db="EMBL/GenBank/DDBJ databases">
        <title>Draft genome sequences of three monokaryotic isolates of the white-rot basidiomycete fungus Dichomitus squalens.</title>
        <authorList>
            <consortium name="DOE Joint Genome Institute"/>
            <person name="Lopez S.C."/>
            <person name="Andreopoulos B."/>
            <person name="Pangilinan J."/>
            <person name="Lipzen A."/>
            <person name="Riley R."/>
            <person name="Ahrendt S."/>
            <person name="Ng V."/>
            <person name="Barry K."/>
            <person name="Daum C."/>
            <person name="Grigoriev I.V."/>
            <person name="Hilden K.S."/>
            <person name="Makela M.R."/>
            <person name="de Vries R.P."/>
        </authorList>
    </citation>
    <scope>NUCLEOTIDE SEQUENCE [LARGE SCALE GENOMIC DNA]</scope>
    <source>
        <strain evidence="2">OM18370.1</strain>
    </source>
</reference>